<evidence type="ECO:0000313" key="2">
    <source>
        <dbReference type="EMBL" id="PYF68429.1"/>
    </source>
</evidence>
<accession>A0A318U8U2</accession>
<dbReference type="SUPFAM" id="SSF56436">
    <property type="entry name" value="C-type lectin-like"/>
    <property type="match status" value="1"/>
</dbReference>
<feature type="domain" description="Sulfatase-modifying factor enzyme-like" evidence="1">
    <location>
        <begin position="48"/>
        <end position="413"/>
    </location>
</feature>
<dbReference type="OrthoDB" id="9773278at2"/>
<dbReference type="PANTHER" id="PTHR23150">
    <property type="entry name" value="SULFATASE MODIFYING FACTOR 1, 2"/>
    <property type="match status" value="1"/>
</dbReference>
<name>A0A318U8U2_9SPHI</name>
<dbReference type="GO" id="GO:0120147">
    <property type="term" value="F:formylglycine-generating oxidase activity"/>
    <property type="evidence" value="ECO:0007669"/>
    <property type="project" value="TreeGrafter"/>
</dbReference>
<dbReference type="PROSITE" id="PS51257">
    <property type="entry name" value="PROKAR_LIPOPROTEIN"/>
    <property type="match status" value="1"/>
</dbReference>
<sequence length="434" mass="49731">MPLKLLQMKNSMLYVMLLLITITSACNTRSYNTRQTRATSSKDLVAPPGMIYVPAGNVTMGTPGQNGDSTNMKKYRLSAFYMDKTSITNKQYRQFVYWVRDSIAITDYLNNKSYFQRMRTKDTSAKANINWDKVGDGRSIWRSKNYKIIDKLRPMYNQGDDNQSGNGELNKKILNFRYETSSADKSKSGYSVIKEVVNVWPDENVWDRDFPNSQNDLMVKSYFTNPSFDDYPVVGVTWKQARAFAAWRSKVWKAYNYKMKNPKLISLTMDLPTEAQRAYVSIPSVITNEVSIKDSVSKKKIKIKKVINPLQSGDSAFTYTMPVTYLPPNKFGLYNTVGNVSEWTLNTYTLSWEAFVHKINPVLLYDAKDSDPETLKRKVIAGSSWKDQATQNIPERQPEIQDEAKSYIGFRCVMPAPDFNPGKSNFKTINKNSK</sequence>
<protein>
    <submittedName>
        <fullName evidence="2">Sulfatase-modifying factor enzyme 1</fullName>
    </submittedName>
</protein>
<dbReference type="InterPro" id="IPR005532">
    <property type="entry name" value="SUMF_dom"/>
</dbReference>
<reference evidence="2 3" key="1">
    <citation type="submission" date="2018-06" db="EMBL/GenBank/DDBJ databases">
        <title>Genomic Encyclopedia of Archaeal and Bacterial Type Strains, Phase II (KMG-II): from individual species to whole genera.</title>
        <authorList>
            <person name="Goeker M."/>
        </authorList>
    </citation>
    <scope>NUCLEOTIDE SEQUENCE [LARGE SCALE GENOMIC DNA]</scope>
    <source>
        <strain evidence="2 3">DSM 27372</strain>
    </source>
</reference>
<gene>
    <name evidence="2" type="ORF">B0O44_11213</name>
</gene>
<dbReference type="InterPro" id="IPR042095">
    <property type="entry name" value="SUMF_sf"/>
</dbReference>
<dbReference type="InterPro" id="IPR051043">
    <property type="entry name" value="Sulfatase_Mod_Factor_Kinase"/>
</dbReference>
<evidence type="ECO:0000259" key="1">
    <source>
        <dbReference type="Pfam" id="PF03781"/>
    </source>
</evidence>
<dbReference type="InterPro" id="IPR016187">
    <property type="entry name" value="CTDL_fold"/>
</dbReference>
<comment type="caution">
    <text evidence="2">The sequence shown here is derived from an EMBL/GenBank/DDBJ whole genome shotgun (WGS) entry which is preliminary data.</text>
</comment>
<proteinExistence type="predicted"/>
<evidence type="ECO:0000313" key="3">
    <source>
        <dbReference type="Proteomes" id="UP000248198"/>
    </source>
</evidence>
<dbReference type="PANTHER" id="PTHR23150:SF19">
    <property type="entry name" value="FORMYLGLYCINE-GENERATING ENZYME"/>
    <property type="match status" value="1"/>
</dbReference>
<dbReference type="Pfam" id="PF03781">
    <property type="entry name" value="FGE-sulfatase"/>
    <property type="match status" value="1"/>
</dbReference>
<dbReference type="Proteomes" id="UP000248198">
    <property type="component" value="Unassembled WGS sequence"/>
</dbReference>
<dbReference type="Gene3D" id="3.90.1580.10">
    <property type="entry name" value="paralog of FGE (formylglycine-generating enzyme)"/>
    <property type="match status" value="1"/>
</dbReference>
<keyword evidence="3" id="KW-1185">Reference proteome</keyword>
<organism evidence="2 3">
    <name type="scientific">Pedobacter nutrimenti</name>
    <dbReference type="NCBI Taxonomy" id="1241337"/>
    <lineage>
        <taxon>Bacteria</taxon>
        <taxon>Pseudomonadati</taxon>
        <taxon>Bacteroidota</taxon>
        <taxon>Sphingobacteriia</taxon>
        <taxon>Sphingobacteriales</taxon>
        <taxon>Sphingobacteriaceae</taxon>
        <taxon>Pedobacter</taxon>
    </lineage>
</organism>
<dbReference type="EMBL" id="QKLU01000012">
    <property type="protein sequence ID" value="PYF68429.1"/>
    <property type="molecule type" value="Genomic_DNA"/>
</dbReference>
<dbReference type="AlphaFoldDB" id="A0A318U8U2"/>